<evidence type="ECO:0000313" key="4">
    <source>
        <dbReference type="Proteomes" id="UP000811899"/>
    </source>
</evidence>
<dbReference type="CDD" id="cd00077">
    <property type="entry name" value="HDc"/>
    <property type="match status" value="1"/>
</dbReference>
<dbReference type="InterPro" id="IPR006674">
    <property type="entry name" value="HD_domain"/>
</dbReference>
<evidence type="ECO:0000313" key="3">
    <source>
        <dbReference type="EMBL" id="MBT0665146.1"/>
    </source>
</evidence>
<evidence type="ECO:0000259" key="1">
    <source>
        <dbReference type="Pfam" id="PF01966"/>
    </source>
</evidence>
<reference evidence="3 4" key="1">
    <citation type="submission" date="2021-05" db="EMBL/GenBank/DDBJ databases">
        <title>The draft genome of Geobacter pelophilus DSM 12255.</title>
        <authorList>
            <person name="Xu Z."/>
            <person name="Masuda Y."/>
            <person name="Itoh H."/>
            <person name="Senoo K."/>
        </authorList>
    </citation>
    <scope>NUCLEOTIDE SEQUENCE [LARGE SCALE GENOMIC DNA]</scope>
    <source>
        <strain evidence="3 4">DSM 12255</strain>
    </source>
</reference>
<dbReference type="InterPro" id="IPR025877">
    <property type="entry name" value="MobA-like_NTP_Trfase"/>
</dbReference>
<evidence type="ECO:0000259" key="2">
    <source>
        <dbReference type="Pfam" id="PF12804"/>
    </source>
</evidence>
<organism evidence="3 4">
    <name type="scientific">Geoanaerobacter pelophilus</name>
    <dbReference type="NCBI Taxonomy" id="60036"/>
    <lineage>
        <taxon>Bacteria</taxon>
        <taxon>Pseudomonadati</taxon>
        <taxon>Thermodesulfobacteriota</taxon>
        <taxon>Desulfuromonadia</taxon>
        <taxon>Geobacterales</taxon>
        <taxon>Geobacteraceae</taxon>
        <taxon>Geoanaerobacter</taxon>
    </lineage>
</organism>
<dbReference type="PANTHER" id="PTHR43777:SF1">
    <property type="entry name" value="MOLYBDENUM COFACTOR CYTIDYLYLTRANSFERASE"/>
    <property type="match status" value="1"/>
</dbReference>
<dbReference type="CDD" id="cd04182">
    <property type="entry name" value="GT_2_like_f"/>
    <property type="match status" value="1"/>
</dbReference>
<feature type="domain" description="HD" evidence="1">
    <location>
        <begin position="224"/>
        <end position="313"/>
    </location>
</feature>
<gene>
    <name evidence="3" type="ORF">KI809_12635</name>
</gene>
<protein>
    <submittedName>
        <fullName evidence="3">NTP transferase domain-containing protein</fullName>
    </submittedName>
</protein>
<keyword evidence="4" id="KW-1185">Reference proteome</keyword>
<comment type="caution">
    <text evidence="3">The sequence shown here is derived from an EMBL/GenBank/DDBJ whole genome shotgun (WGS) entry which is preliminary data.</text>
</comment>
<accession>A0AAW4L2D2</accession>
<dbReference type="Proteomes" id="UP000811899">
    <property type="component" value="Unassembled WGS sequence"/>
</dbReference>
<dbReference type="NCBIfam" id="NF045665">
    <property type="entry name" value="NTPtran_DVU1551"/>
    <property type="match status" value="1"/>
</dbReference>
<keyword evidence="3" id="KW-0808">Transferase</keyword>
<proteinExistence type="predicted"/>
<sequence>MADKVAAIILAAGLSSRMKEFKPLLPLGRFTALERVILTMREAGVDDIRVVTGHRSPELEPVVAQLGAQIVFNRQYSRGMFSSVRAGVRSLGSDTDAFFALPVDLALVRPATVRRLLEVFRLGGADVIYPCFMGKRGHPPLIAGRHSRTISSWRGREGLRGVLAMLQTGALTVEVADELILRDMDTPDDYRSMAAMATRLDIPTTMECRALLGQVLGVDQRIIRHGQQVARLATELAAALNRVGCSLDLDLLSAAGLLHDLARHEKDHAMAGARILRELGFASTARLVASHMDLIVNESRPLTEAELLYLADKMVLGERQVSLVERFQCARSRHNHDPEALRRIDLRLETARIIQRRCEAQLGSALRDLLPGGEQIPVQHAG</sequence>
<dbReference type="NCBIfam" id="TIGR00277">
    <property type="entry name" value="HDIG"/>
    <property type="match status" value="1"/>
</dbReference>
<dbReference type="Gene3D" id="1.10.3210.10">
    <property type="entry name" value="Hypothetical protein af1432"/>
    <property type="match status" value="1"/>
</dbReference>
<name>A0AAW4L2D2_9BACT</name>
<dbReference type="Pfam" id="PF12804">
    <property type="entry name" value="NTP_transf_3"/>
    <property type="match status" value="1"/>
</dbReference>
<dbReference type="SUPFAM" id="SSF53448">
    <property type="entry name" value="Nucleotide-diphospho-sugar transferases"/>
    <property type="match status" value="1"/>
</dbReference>
<dbReference type="RefSeq" id="WP_214171926.1">
    <property type="nucleotide sequence ID" value="NZ_JAHCVJ010000005.1"/>
</dbReference>
<dbReference type="Pfam" id="PF01966">
    <property type="entry name" value="HD"/>
    <property type="match status" value="1"/>
</dbReference>
<feature type="domain" description="MobA-like NTP transferase" evidence="2">
    <location>
        <begin position="7"/>
        <end position="165"/>
    </location>
</feature>
<dbReference type="SUPFAM" id="SSF109604">
    <property type="entry name" value="HD-domain/PDEase-like"/>
    <property type="match status" value="1"/>
</dbReference>
<dbReference type="EMBL" id="JAHCVJ010000005">
    <property type="protein sequence ID" value="MBT0665146.1"/>
    <property type="molecule type" value="Genomic_DNA"/>
</dbReference>
<dbReference type="InterPro" id="IPR054703">
    <property type="entry name" value="Mop-rel"/>
</dbReference>
<dbReference type="PANTHER" id="PTHR43777">
    <property type="entry name" value="MOLYBDENUM COFACTOR CYTIDYLYLTRANSFERASE"/>
    <property type="match status" value="1"/>
</dbReference>
<dbReference type="InterPro" id="IPR006675">
    <property type="entry name" value="HDIG_dom"/>
</dbReference>
<dbReference type="GO" id="GO:0016779">
    <property type="term" value="F:nucleotidyltransferase activity"/>
    <property type="evidence" value="ECO:0007669"/>
    <property type="project" value="UniProtKB-ARBA"/>
</dbReference>
<dbReference type="InterPro" id="IPR029044">
    <property type="entry name" value="Nucleotide-diphossugar_trans"/>
</dbReference>
<dbReference type="Gene3D" id="3.90.550.10">
    <property type="entry name" value="Spore Coat Polysaccharide Biosynthesis Protein SpsA, Chain A"/>
    <property type="match status" value="1"/>
</dbReference>
<dbReference type="InterPro" id="IPR003607">
    <property type="entry name" value="HD/PDEase_dom"/>
</dbReference>
<dbReference type="AlphaFoldDB" id="A0AAW4L2D2"/>